<dbReference type="EMBL" id="GGFM01011155">
    <property type="protein sequence ID" value="MBW31906.1"/>
    <property type="molecule type" value="Transcribed_RNA"/>
</dbReference>
<accession>A0A2M3ZTL8</accession>
<reference evidence="2" key="1">
    <citation type="submission" date="2018-01" db="EMBL/GenBank/DDBJ databases">
        <title>An insight into the sialome of Amazonian anophelines.</title>
        <authorList>
            <person name="Ribeiro J.M."/>
            <person name="Scarpassa V."/>
            <person name="Calvo E."/>
        </authorList>
    </citation>
    <scope>NUCLEOTIDE SEQUENCE</scope>
    <source>
        <tissue evidence="2">Salivary glands</tissue>
    </source>
</reference>
<feature type="signal peptide" evidence="1">
    <location>
        <begin position="1"/>
        <end position="33"/>
    </location>
</feature>
<protein>
    <submittedName>
        <fullName evidence="2">Putative secreted peptide</fullName>
    </submittedName>
</protein>
<evidence type="ECO:0000313" key="2">
    <source>
        <dbReference type="EMBL" id="MBW31906.1"/>
    </source>
</evidence>
<keyword evidence="1" id="KW-0732">Signal</keyword>
<evidence type="ECO:0000256" key="1">
    <source>
        <dbReference type="SAM" id="SignalP"/>
    </source>
</evidence>
<dbReference type="AlphaFoldDB" id="A0A2M3ZTL8"/>
<sequence>MLRCPLARSYYTSNHFLLLLLALLAFSLPFCLGVETCVCCNPMSTLRFEIFRFAFGPVLIKDRFCSDGAKRGCTITRRAAVKHFHFTSVNS</sequence>
<organism evidence="2">
    <name type="scientific">Anopheles braziliensis</name>
    <dbReference type="NCBI Taxonomy" id="58242"/>
    <lineage>
        <taxon>Eukaryota</taxon>
        <taxon>Metazoa</taxon>
        <taxon>Ecdysozoa</taxon>
        <taxon>Arthropoda</taxon>
        <taxon>Hexapoda</taxon>
        <taxon>Insecta</taxon>
        <taxon>Pterygota</taxon>
        <taxon>Neoptera</taxon>
        <taxon>Endopterygota</taxon>
        <taxon>Diptera</taxon>
        <taxon>Nematocera</taxon>
        <taxon>Culicoidea</taxon>
        <taxon>Culicidae</taxon>
        <taxon>Anophelinae</taxon>
        <taxon>Anopheles</taxon>
    </lineage>
</organism>
<proteinExistence type="predicted"/>
<name>A0A2M3ZTL8_9DIPT</name>
<feature type="chain" id="PRO_5014649657" evidence="1">
    <location>
        <begin position="34"/>
        <end position="91"/>
    </location>
</feature>